<protein>
    <submittedName>
        <fullName evidence="2">Type I-F CRISPR-associated endoribonuclease Cas6/Csy4</fullName>
    </submittedName>
</protein>
<dbReference type="NCBIfam" id="TIGR02563">
    <property type="entry name" value="cas_Csy4"/>
    <property type="match status" value="1"/>
</dbReference>
<dbReference type="InterPro" id="IPR013396">
    <property type="entry name" value="CRISPR-assoc_prot_Csy4"/>
</dbReference>
<dbReference type="GO" id="GO:0043571">
    <property type="term" value="P:maintenance of CRISPR repeat elements"/>
    <property type="evidence" value="ECO:0007669"/>
    <property type="project" value="InterPro"/>
</dbReference>
<proteinExistence type="predicted"/>
<reference evidence="2 3" key="1">
    <citation type="submission" date="2020-04" db="EMBL/GenBank/DDBJ databases">
        <title>Draft genome of Leeia sp. IMCC25680.</title>
        <authorList>
            <person name="Song J."/>
            <person name="Cho J.-C."/>
        </authorList>
    </citation>
    <scope>NUCLEOTIDE SEQUENCE [LARGE SCALE GENOMIC DNA]</scope>
    <source>
        <strain evidence="2 3">IMCC25680</strain>
    </source>
</reference>
<keyword evidence="3" id="KW-1185">Reference proteome</keyword>
<evidence type="ECO:0000313" key="3">
    <source>
        <dbReference type="Proteomes" id="UP000587991"/>
    </source>
</evidence>
<accession>A0A847SII8</accession>
<name>A0A847SII8_9NEIS</name>
<feature type="compositionally biased region" description="Basic and acidic residues" evidence="1">
    <location>
        <begin position="118"/>
        <end position="142"/>
    </location>
</feature>
<dbReference type="InterPro" id="IPR042564">
    <property type="entry name" value="CRISPR-Cas6/Csy4_sf"/>
</dbReference>
<organism evidence="2 3">
    <name type="scientific">Leeia aquatica</name>
    <dbReference type="NCBI Taxonomy" id="2725557"/>
    <lineage>
        <taxon>Bacteria</taxon>
        <taxon>Pseudomonadati</taxon>
        <taxon>Pseudomonadota</taxon>
        <taxon>Betaproteobacteria</taxon>
        <taxon>Neisseriales</taxon>
        <taxon>Leeiaceae</taxon>
        <taxon>Leeia</taxon>
    </lineage>
</organism>
<dbReference type="AlphaFoldDB" id="A0A847SII8"/>
<dbReference type="EMBL" id="JABAIM010000006">
    <property type="protein sequence ID" value="NLR76969.1"/>
    <property type="molecule type" value="Genomic_DNA"/>
</dbReference>
<dbReference type="GO" id="GO:0004519">
    <property type="term" value="F:endonuclease activity"/>
    <property type="evidence" value="ECO:0007669"/>
    <property type="project" value="InterPro"/>
</dbReference>
<gene>
    <name evidence="2" type="primary">cas6f</name>
    <name evidence="2" type="ORF">HF682_17510</name>
</gene>
<evidence type="ECO:0000313" key="2">
    <source>
        <dbReference type="EMBL" id="NLR76969.1"/>
    </source>
</evidence>
<dbReference type="RefSeq" id="WP_168878647.1">
    <property type="nucleotide sequence ID" value="NZ_JABAIM010000006.1"/>
</dbReference>
<evidence type="ECO:0000256" key="1">
    <source>
        <dbReference type="SAM" id="MobiDB-lite"/>
    </source>
</evidence>
<dbReference type="Proteomes" id="UP000587991">
    <property type="component" value="Unassembled WGS sequence"/>
</dbReference>
<dbReference type="Pfam" id="PF09618">
    <property type="entry name" value="Cas_Csy4"/>
    <property type="match status" value="1"/>
</dbReference>
<feature type="region of interest" description="Disordered" evidence="1">
    <location>
        <begin position="114"/>
        <end position="142"/>
    </location>
</feature>
<comment type="caution">
    <text evidence="2">The sequence shown here is derived from an EMBL/GenBank/DDBJ whole genome shotgun (WGS) entry which is preliminary data.</text>
</comment>
<dbReference type="Gene3D" id="3.30.70.2540">
    <property type="entry name" value="CRISPR-associated endoribonuclease Cas6/Csy4"/>
    <property type="match status" value="1"/>
</dbReference>
<dbReference type="CDD" id="cd09739">
    <property type="entry name" value="Cas6_I-F"/>
    <property type="match status" value="1"/>
</dbReference>
<sequence>MNHYLDIRILPDPEFAAPLLFNALYAKLHRTLAEQQRSDIGASFPGYALAHRNAEGKAQPPSLGTQLRLHGSDAALEALMASNWLHGMRDHLALGTIQPVPPGASYLRVQRKQARSSPTRERDRLMRRKGISEAEARQRIPDHRAQRLDLPYLTLNSQSTGQRFCLFITQHAAPQAASGIFNSYGLSPTATLPAF</sequence>